<sequence>MKVGIGRRFLSSFRGLKSGTSPDNHLRPPPISQVSLQSLLATATLPRCRKSLAIRTMTTLSKQMTAANSEFEQFFRYTSRRWLWDEEQQLQDRHRAFNVARLQDLAAKAIGSGSCVSITNLAEGGFNKVFRPDMDDGKSVLTRIPNPNAGPSFHTTASEVATMVFARDLLHIPVPRVLGWNATADNPAGSEYILMEAATGTQLSVVWDELSPDSKLSIMREVVAIESKMLSLSFSHIYFARDAVEGAVPAELTNEAPSELKERIRKTFSIGPTVDRDFWKRERASMEISRGPWSTSKDYAISVGKRELEWIKNYAVANPPSDATLVSPAYHSPEAHLQLLEKYLRVALSLMDMEPILTRPTLWHRDLHSANLFIDEGHITSVIDWQGSWAGPLLLQAQPSPLVNYQGSILLRRPENFDDLDSEQ</sequence>
<comment type="caution">
    <text evidence="2">The sequence shown here is derived from an EMBL/GenBank/DDBJ whole genome shotgun (WGS) entry which is preliminary data.</text>
</comment>
<feature type="domain" description="Aminoglycoside phosphotransferase" evidence="1">
    <location>
        <begin position="336"/>
        <end position="393"/>
    </location>
</feature>
<reference evidence="3" key="1">
    <citation type="submission" date="2015-09" db="EMBL/GenBank/DDBJ databases">
        <authorList>
            <person name="Fill T.P."/>
            <person name="Baretta J.F."/>
            <person name="de Almeida L.G."/>
            <person name="Rocha M."/>
            <person name="de Souza D.H."/>
            <person name="Malavazi I."/>
            <person name="Cerdeira L.T."/>
            <person name="Hong H."/>
            <person name="Samborskyy M."/>
            <person name="de Vasconcelos A.T."/>
            <person name="Leadlay P."/>
            <person name="Rodrigues-Filho E."/>
        </authorList>
    </citation>
    <scope>NUCLEOTIDE SEQUENCE [LARGE SCALE GENOMIC DNA]</scope>
    <source>
        <strain evidence="3">LaBioMMi 136</strain>
    </source>
</reference>
<dbReference type="AlphaFoldDB" id="A0A1S9RZ19"/>
<evidence type="ECO:0000313" key="3">
    <source>
        <dbReference type="Proteomes" id="UP000190744"/>
    </source>
</evidence>
<dbReference type="Pfam" id="PF01636">
    <property type="entry name" value="APH"/>
    <property type="match status" value="1"/>
</dbReference>
<organism evidence="2 3">
    <name type="scientific">Penicillium brasilianum</name>
    <dbReference type="NCBI Taxonomy" id="104259"/>
    <lineage>
        <taxon>Eukaryota</taxon>
        <taxon>Fungi</taxon>
        <taxon>Dikarya</taxon>
        <taxon>Ascomycota</taxon>
        <taxon>Pezizomycotina</taxon>
        <taxon>Eurotiomycetes</taxon>
        <taxon>Eurotiomycetidae</taxon>
        <taxon>Eurotiales</taxon>
        <taxon>Aspergillaceae</taxon>
        <taxon>Penicillium</taxon>
    </lineage>
</organism>
<dbReference type="PANTHER" id="PTHR36091">
    <property type="entry name" value="ALTERED INHERITANCE OF MITOCHONDRIA PROTEIN 9, MITOCHONDRIAL"/>
    <property type="match status" value="1"/>
</dbReference>
<dbReference type="InterPro" id="IPR051035">
    <property type="entry name" value="Mito_inheritance_9"/>
</dbReference>
<dbReference type="Gene3D" id="3.90.1200.10">
    <property type="match status" value="1"/>
</dbReference>
<keyword evidence="2" id="KW-0808">Transferase</keyword>
<dbReference type="InterPro" id="IPR002575">
    <property type="entry name" value="Aminoglycoside_PTrfase"/>
</dbReference>
<dbReference type="PANTHER" id="PTHR36091:SF2">
    <property type="entry name" value="AMINOGLYCOSIDE PHOSPHOTRANSFERASE DOMAIN-CONTAINING PROTEIN"/>
    <property type="match status" value="1"/>
</dbReference>
<dbReference type="EMBL" id="LJBN01000057">
    <property type="protein sequence ID" value="OOQ90561.1"/>
    <property type="molecule type" value="Genomic_DNA"/>
</dbReference>
<protein>
    <submittedName>
        <fullName evidence="2">Phosphotransferase enzyme family protein</fullName>
    </submittedName>
</protein>
<evidence type="ECO:0000313" key="2">
    <source>
        <dbReference type="EMBL" id="OOQ90561.1"/>
    </source>
</evidence>
<accession>A0A1S9RZ19</accession>
<dbReference type="GO" id="GO:0005739">
    <property type="term" value="C:mitochondrion"/>
    <property type="evidence" value="ECO:0007669"/>
    <property type="project" value="TreeGrafter"/>
</dbReference>
<evidence type="ECO:0000259" key="1">
    <source>
        <dbReference type="Pfam" id="PF01636"/>
    </source>
</evidence>
<name>A0A1S9RZ19_PENBI</name>
<dbReference type="InterPro" id="IPR011009">
    <property type="entry name" value="Kinase-like_dom_sf"/>
</dbReference>
<gene>
    <name evidence="2" type="ORF">PEBR_03654</name>
</gene>
<dbReference type="GO" id="GO:0016740">
    <property type="term" value="F:transferase activity"/>
    <property type="evidence" value="ECO:0007669"/>
    <property type="project" value="UniProtKB-KW"/>
</dbReference>
<dbReference type="SUPFAM" id="SSF56112">
    <property type="entry name" value="Protein kinase-like (PK-like)"/>
    <property type="match status" value="1"/>
</dbReference>
<proteinExistence type="predicted"/>
<dbReference type="Proteomes" id="UP000190744">
    <property type="component" value="Unassembled WGS sequence"/>
</dbReference>